<accession>A0ABQ3HQY8</accession>
<evidence type="ECO:0000259" key="8">
    <source>
        <dbReference type="Pfam" id="PF12704"/>
    </source>
</evidence>
<dbReference type="InterPro" id="IPR003838">
    <property type="entry name" value="ABC3_permease_C"/>
</dbReference>
<feature type="domain" description="ABC3 transporter permease C-terminal" evidence="7">
    <location>
        <begin position="293"/>
        <end position="408"/>
    </location>
</feature>
<feature type="domain" description="ABC3 transporter permease C-terminal" evidence="7">
    <location>
        <begin position="684"/>
        <end position="797"/>
    </location>
</feature>
<feature type="transmembrane region" description="Helical" evidence="6">
    <location>
        <begin position="767"/>
        <end position="787"/>
    </location>
</feature>
<keyword evidence="5 6" id="KW-0472">Membrane</keyword>
<evidence type="ECO:0000256" key="5">
    <source>
        <dbReference type="ARBA" id="ARBA00023136"/>
    </source>
</evidence>
<dbReference type="RefSeq" id="WP_189625118.1">
    <property type="nucleotide sequence ID" value="NZ_BNAF01000002.1"/>
</dbReference>
<evidence type="ECO:0000256" key="4">
    <source>
        <dbReference type="ARBA" id="ARBA00022989"/>
    </source>
</evidence>
<dbReference type="Pfam" id="PF02687">
    <property type="entry name" value="FtsX"/>
    <property type="match status" value="2"/>
</dbReference>
<gene>
    <name evidence="9" type="ORF">GCM10017764_05840</name>
</gene>
<dbReference type="PROSITE" id="PS51257">
    <property type="entry name" value="PROKAR_LIPOPROTEIN"/>
    <property type="match status" value="1"/>
</dbReference>
<evidence type="ECO:0000313" key="9">
    <source>
        <dbReference type="EMBL" id="GHE23616.1"/>
    </source>
</evidence>
<evidence type="ECO:0000259" key="7">
    <source>
        <dbReference type="Pfam" id="PF02687"/>
    </source>
</evidence>
<keyword evidence="4 6" id="KW-1133">Transmembrane helix</keyword>
<dbReference type="InterPro" id="IPR050250">
    <property type="entry name" value="Macrolide_Exporter_MacB"/>
</dbReference>
<feature type="transmembrane region" description="Helical" evidence="6">
    <location>
        <begin position="733"/>
        <end position="752"/>
    </location>
</feature>
<keyword evidence="10" id="KW-1185">Reference proteome</keyword>
<dbReference type="PANTHER" id="PTHR30572:SF18">
    <property type="entry name" value="ABC-TYPE MACROLIDE FAMILY EXPORT SYSTEM PERMEASE COMPONENT 2"/>
    <property type="match status" value="1"/>
</dbReference>
<organism evidence="9 10">
    <name type="scientific">Sphingobacterium griseoflavum</name>
    <dbReference type="NCBI Taxonomy" id="1474952"/>
    <lineage>
        <taxon>Bacteria</taxon>
        <taxon>Pseudomonadati</taxon>
        <taxon>Bacteroidota</taxon>
        <taxon>Sphingobacteriia</taxon>
        <taxon>Sphingobacteriales</taxon>
        <taxon>Sphingobacteriaceae</taxon>
        <taxon>Sphingobacterium</taxon>
    </lineage>
</organism>
<sequence>MTSFKLTLRQLWQRRLFTGLNILGLAIGISACWIIFRIVNYEFSFDKSHPEGEHIYQVGKRSLFENKESGFAGVPLPVAPYIMETFDDLEEVVPVYERYYETVAVDRKNNDPFRVDEQRDIVSTVPAYFDMVPYTWLAGSKDKAIAQPKTVVLTHSRAAEYFPKKEVDDIIGQTIAYDSTLFTITGIVADLEKPSSFAAKEFMPIPADEITGGNWMSSNSAHLLYLKLQPSQKAGFLRALNAKSDEVNAEEYKKYKFKSWYVLSPLAAKHFNQEYAAGAYSAKKSLTYSLIGVGIFLALLAAINYINLSTAQVPHRAKEIGIRKTLGERNGRLTLEFLRQTLFICLCALLLAFPLVLFFQYFFHDFMPPGINDFNDNLAVAIFLITLLIALTLFAGLYPAYLINKVNIADVIKINGLGKLSLGNLSVRKLLIVFQFVIAQVFVIGAFIVASQINYMMNTDLGFEKNAVITIKLPYKSYQNAEVNPFLYKHELENRPEIAAIALGHLPLNNNHWGNSLIAKSDTGQVQLNLAFKYVDPDYLNVYGIKTLAGRSPLASDTANVVFLNESARARLGFKSNDAAVGQQVSDFDGKLFTITGIINDFHQKDLHNAKEALAIRISRNKQVLQAFNIRLANSPKDWPHAIALLEKEWKHFYPNAPFTFRFYDDEMKSLYESDIKQARIINLATAVTIVLSCLGLIGLVTLTAYQRTKEIGIRKVLGSSVVNVIALLAKDYIQLVGIAILIACPLAWWGMRKWLEDFAYRIEIQWWMLLLTGILTMLIAFLSVSYQALKAARANPIDSLRDE</sequence>
<evidence type="ECO:0000256" key="6">
    <source>
        <dbReference type="SAM" id="Phobius"/>
    </source>
</evidence>
<reference evidence="10" key="1">
    <citation type="journal article" date="2019" name="Int. J. Syst. Evol. Microbiol.">
        <title>The Global Catalogue of Microorganisms (GCM) 10K type strain sequencing project: providing services to taxonomists for standard genome sequencing and annotation.</title>
        <authorList>
            <consortium name="The Broad Institute Genomics Platform"/>
            <consortium name="The Broad Institute Genome Sequencing Center for Infectious Disease"/>
            <person name="Wu L."/>
            <person name="Ma J."/>
        </authorList>
    </citation>
    <scope>NUCLEOTIDE SEQUENCE [LARGE SCALE GENOMIC DNA]</scope>
    <source>
        <strain evidence="10">CGMCC 1.12966</strain>
    </source>
</reference>
<dbReference type="EMBL" id="BNAF01000002">
    <property type="protein sequence ID" value="GHE23616.1"/>
    <property type="molecule type" value="Genomic_DNA"/>
</dbReference>
<feature type="domain" description="MacB-like periplasmic core" evidence="8">
    <location>
        <begin position="18"/>
        <end position="230"/>
    </location>
</feature>
<feature type="transmembrane region" description="Helical" evidence="6">
    <location>
        <begin position="342"/>
        <end position="363"/>
    </location>
</feature>
<dbReference type="PANTHER" id="PTHR30572">
    <property type="entry name" value="MEMBRANE COMPONENT OF TRANSPORTER-RELATED"/>
    <property type="match status" value="1"/>
</dbReference>
<feature type="transmembrane region" description="Helical" evidence="6">
    <location>
        <begin position="378"/>
        <end position="403"/>
    </location>
</feature>
<feature type="transmembrane region" description="Helical" evidence="6">
    <location>
        <begin position="684"/>
        <end position="706"/>
    </location>
</feature>
<protein>
    <submittedName>
        <fullName evidence="9">ABC transporter permease</fullName>
    </submittedName>
</protein>
<feature type="transmembrane region" description="Helical" evidence="6">
    <location>
        <begin position="430"/>
        <end position="450"/>
    </location>
</feature>
<comment type="caution">
    <text evidence="9">The sequence shown here is derived from an EMBL/GenBank/DDBJ whole genome shotgun (WGS) entry which is preliminary data.</text>
</comment>
<evidence type="ECO:0000256" key="3">
    <source>
        <dbReference type="ARBA" id="ARBA00022692"/>
    </source>
</evidence>
<feature type="domain" description="MacB-like periplasmic core" evidence="8">
    <location>
        <begin position="524"/>
        <end position="602"/>
    </location>
</feature>
<dbReference type="InterPro" id="IPR025857">
    <property type="entry name" value="MacB_PCD"/>
</dbReference>
<comment type="subcellular location">
    <subcellularLocation>
        <location evidence="1">Cell membrane</location>
        <topology evidence="1">Multi-pass membrane protein</topology>
    </subcellularLocation>
</comment>
<evidence type="ECO:0000256" key="1">
    <source>
        <dbReference type="ARBA" id="ARBA00004651"/>
    </source>
</evidence>
<feature type="transmembrane region" description="Helical" evidence="6">
    <location>
        <begin position="20"/>
        <end position="39"/>
    </location>
</feature>
<evidence type="ECO:0000256" key="2">
    <source>
        <dbReference type="ARBA" id="ARBA00022475"/>
    </source>
</evidence>
<feature type="transmembrane region" description="Helical" evidence="6">
    <location>
        <begin position="286"/>
        <end position="308"/>
    </location>
</feature>
<proteinExistence type="predicted"/>
<evidence type="ECO:0000313" key="10">
    <source>
        <dbReference type="Proteomes" id="UP000620550"/>
    </source>
</evidence>
<dbReference type="Pfam" id="PF12704">
    <property type="entry name" value="MacB_PCD"/>
    <property type="match status" value="2"/>
</dbReference>
<name>A0ABQ3HQY8_9SPHI</name>
<keyword evidence="3 6" id="KW-0812">Transmembrane</keyword>
<keyword evidence="2" id="KW-1003">Cell membrane</keyword>
<dbReference type="Proteomes" id="UP000620550">
    <property type="component" value="Unassembled WGS sequence"/>
</dbReference>